<dbReference type="InParanoid" id="M0DAM4"/>
<feature type="transmembrane region" description="Helical" evidence="1">
    <location>
        <begin position="32"/>
        <end position="62"/>
    </location>
</feature>
<keyword evidence="1" id="KW-0812">Transmembrane</keyword>
<evidence type="ECO:0000313" key="2">
    <source>
        <dbReference type="EMBL" id="ELZ32520.1"/>
    </source>
</evidence>
<evidence type="ECO:0000313" key="3">
    <source>
        <dbReference type="Proteomes" id="UP000011513"/>
    </source>
</evidence>
<gene>
    <name evidence="2" type="ORF">C474_06852</name>
</gene>
<dbReference type="Proteomes" id="UP000011513">
    <property type="component" value="Unassembled WGS sequence"/>
</dbReference>
<evidence type="ECO:0000256" key="1">
    <source>
        <dbReference type="SAM" id="Phobius"/>
    </source>
</evidence>
<comment type="caution">
    <text evidence="2">The sequence shown here is derived from an EMBL/GenBank/DDBJ whole genome shotgun (WGS) entry which is preliminary data.</text>
</comment>
<keyword evidence="3" id="KW-1185">Reference proteome</keyword>
<organism evidence="2 3">
    <name type="scientific">Halogeometricum pallidum JCM 14848</name>
    <dbReference type="NCBI Taxonomy" id="1227487"/>
    <lineage>
        <taxon>Archaea</taxon>
        <taxon>Methanobacteriati</taxon>
        <taxon>Methanobacteriota</taxon>
        <taxon>Stenosarchaea group</taxon>
        <taxon>Halobacteria</taxon>
        <taxon>Halobacteriales</taxon>
        <taxon>Haloferacaceae</taxon>
        <taxon>Halogeometricum</taxon>
    </lineage>
</organism>
<dbReference type="EMBL" id="AOIV01000011">
    <property type="protein sequence ID" value="ELZ32520.1"/>
    <property type="molecule type" value="Genomic_DNA"/>
</dbReference>
<sequence>MGDRLRIAELRQGERADATMVVRTRRAVLERVVTLFGVTLAIGAAEVAVGLAGIVGGALVVAKFGFDGLVSTLKGFASKLVTAVQQLLSDVAQLSSRPPVPTSGEKPLYLFLTSVRQEPHSAVSVVVP</sequence>
<keyword evidence="1" id="KW-1133">Transmembrane helix</keyword>
<name>M0DAM4_HALPD</name>
<dbReference type="AlphaFoldDB" id="M0DAM4"/>
<keyword evidence="1" id="KW-0472">Membrane</keyword>
<dbReference type="RefSeq" id="WP_008385208.1">
    <property type="nucleotide sequence ID" value="NZ_AOIV01000011.1"/>
</dbReference>
<accession>M0DAM4</accession>
<reference evidence="2 3" key="1">
    <citation type="journal article" date="2014" name="PLoS Genet.">
        <title>Phylogenetically driven sequencing of extremely halophilic archaea reveals strategies for static and dynamic osmo-response.</title>
        <authorList>
            <person name="Becker E.A."/>
            <person name="Seitzer P.M."/>
            <person name="Tritt A."/>
            <person name="Larsen D."/>
            <person name="Krusor M."/>
            <person name="Yao A.I."/>
            <person name="Wu D."/>
            <person name="Madern D."/>
            <person name="Eisen J.A."/>
            <person name="Darling A.E."/>
            <person name="Facciotti M.T."/>
        </authorList>
    </citation>
    <scope>NUCLEOTIDE SEQUENCE [LARGE SCALE GENOMIC DNA]</scope>
    <source>
        <strain evidence="2 3">JCM 14848</strain>
    </source>
</reference>
<proteinExistence type="predicted"/>
<protein>
    <submittedName>
        <fullName evidence="2">Uncharacterized protein</fullName>
    </submittedName>
</protein>